<dbReference type="EMBL" id="JACHBR010000001">
    <property type="protein sequence ID" value="MBB5626828.1"/>
    <property type="molecule type" value="Genomic_DNA"/>
</dbReference>
<dbReference type="Proteomes" id="UP000588112">
    <property type="component" value="Unassembled WGS sequence"/>
</dbReference>
<organism evidence="2 3">
    <name type="scientific">Sphaerisporangium krabiense</name>
    <dbReference type="NCBI Taxonomy" id="763782"/>
    <lineage>
        <taxon>Bacteria</taxon>
        <taxon>Bacillati</taxon>
        <taxon>Actinomycetota</taxon>
        <taxon>Actinomycetes</taxon>
        <taxon>Streptosporangiales</taxon>
        <taxon>Streptosporangiaceae</taxon>
        <taxon>Sphaerisporangium</taxon>
    </lineage>
</organism>
<name>A0A7W9DPX9_9ACTN</name>
<evidence type="ECO:0000259" key="1">
    <source>
        <dbReference type="Pfam" id="PF14082"/>
    </source>
</evidence>
<dbReference type="Pfam" id="PF14082">
    <property type="entry name" value="SduA_C"/>
    <property type="match status" value="1"/>
</dbReference>
<dbReference type="AlphaFoldDB" id="A0A7W9DPX9"/>
<comment type="caution">
    <text evidence="2">The sequence shown here is derived from an EMBL/GenBank/DDBJ whole genome shotgun (WGS) entry which is preliminary data.</text>
</comment>
<feature type="domain" description="Shedu protein SduA C-terminal" evidence="1">
    <location>
        <begin position="74"/>
        <end position="228"/>
    </location>
</feature>
<dbReference type="RefSeq" id="WP_184611047.1">
    <property type="nucleotide sequence ID" value="NZ_BOOS01000079.1"/>
</dbReference>
<sequence length="248" mass="28291">MVILDGAQPLATAVDAEHNQTERLPMDVNTQYQQYVHHYDHTLTRTGFVRLCDYRHRITAGDLVALRSEIESASNEAPMQAFLKERPHLLVNTDVAYGCRWFKASPRLGANYVPDFAIARMDSGGLAWTLIELQSPKSTLFVDTAKPGQAKPDEQLREGIDQISRWRGWIERRGSNGTSLEGYPRLAPNFRGVIIIGRSEKKFHDLNGDDRIRELEAHNRVEIQSYDRIFRAAWEVIHDCGVDHTITH</sequence>
<accession>A0A7W9DPX9</accession>
<evidence type="ECO:0000313" key="2">
    <source>
        <dbReference type="EMBL" id="MBB5626828.1"/>
    </source>
</evidence>
<proteinExistence type="predicted"/>
<protein>
    <recommendedName>
        <fullName evidence="1">Shedu protein SduA C-terminal domain-containing protein</fullName>
    </recommendedName>
</protein>
<keyword evidence="3" id="KW-1185">Reference proteome</keyword>
<dbReference type="InterPro" id="IPR025359">
    <property type="entry name" value="SduA_C"/>
</dbReference>
<gene>
    <name evidence="2" type="ORF">BJ981_002527</name>
</gene>
<evidence type="ECO:0000313" key="3">
    <source>
        <dbReference type="Proteomes" id="UP000588112"/>
    </source>
</evidence>
<reference evidence="2 3" key="1">
    <citation type="submission" date="2020-08" db="EMBL/GenBank/DDBJ databases">
        <title>Sequencing the genomes of 1000 actinobacteria strains.</title>
        <authorList>
            <person name="Klenk H.-P."/>
        </authorList>
    </citation>
    <scope>NUCLEOTIDE SEQUENCE [LARGE SCALE GENOMIC DNA]</scope>
    <source>
        <strain evidence="2 3">DSM 45790</strain>
    </source>
</reference>